<dbReference type="EMBL" id="CADCUS010000484">
    <property type="protein sequence ID" value="CAA9432007.1"/>
    <property type="molecule type" value="Genomic_DNA"/>
</dbReference>
<evidence type="ECO:0000313" key="2">
    <source>
        <dbReference type="EMBL" id="CAA9432007.1"/>
    </source>
</evidence>
<sequence>DDERSAQHRRPGPCPNGVQPVDPVRVVPPLHGRRGAHRPDHGHEDPLGHQDRRCAAGVRRGGHRAAPRRAGGLDDRERHAPGRRGDLPPHQRRHHPRHAAARPRPAGPGREGRRRAGHHPAPREGRPGELQGVHRVARHRGGRLARGRGRAAAAL</sequence>
<feature type="compositionally biased region" description="Basic and acidic residues" evidence="1">
    <location>
        <begin position="71"/>
        <end position="89"/>
    </location>
</feature>
<evidence type="ECO:0000256" key="1">
    <source>
        <dbReference type="SAM" id="MobiDB-lite"/>
    </source>
</evidence>
<name>A0A6J4Q1N5_9PSEU</name>
<feature type="region of interest" description="Disordered" evidence="1">
    <location>
        <begin position="1"/>
        <end position="155"/>
    </location>
</feature>
<feature type="non-terminal residue" evidence="2">
    <location>
        <position position="155"/>
    </location>
</feature>
<reference evidence="2" key="1">
    <citation type="submission" date="2020-02" db="EMBL/GenBank/DDBJ databases">
        <authorList>
            <person name="Meier V. D."/>
        </authorList>
    </citation>
    <scope>NUCLEOTIDE SEQUENCE</scope>
    <source>
        <strain evidence="2">AVDCRST_MAG66</strain>
    </source>
</reference>
<organism evidence="2">
    <name type="scientific">uncultured Pseudonocardia sp</name>
    <dbReference type="NCBI Taxonomy" id="211455"/>
    <lineage>
        <taxon>Bacteria</taxon>
        <taxon>Bacillati</taxon>
        <taxon>Actinomycetota</taxon>
        <taxon>Actinomycetes</taxon>
        <taxon>Pseudonocardiales</taxon>
        <taxon>Pseudonocardiaceae</taxon>
        <taxon>Pseudonocardia</taxon>
        <taxon>environmental samples</taxon>
    </lineage>
</organism>
<feature type="compositionally biased region" description="Low complexity" evidence="1">
    <location>
        <begin position="18"/>
        <end position="29"/>
    </location>
</feature>
<feature type="compositionally biased region" description="Basic residues" evidence="1">
    <location>
        <begin position="135"/>
        <end position="149"/>
    </location>
</feature>
<feature type="compositionally biased region" description="Basic residues" evidence="1">
    <location>
        <begin position="90"/>
        <end position="101"/>
    </location>
</feature>
<feature type="compositionally biased region" description="Basic and acidic residues" evidence="1">
    <location>
        <begin position="37"/>
        <end position="54"/>
    </location>
</feature>
<accession>A0A6J4Q1N5</accession>
<gene>
    <name evidence="2" type="ORF">AVDCRST_MAG66-3349</name>
</gene>
<feature type="non-terminal residue" evidence="2">
    <location>
        <position position="1"/>
    </location>
</feature>
<dbReference type="AlphaFoldDB" id="A0A6J4Q1N5"/>
<protein>
    <submittedName>
        <fullName evidence="2">Cyclase/dehydrase</fullName>
    </submittedName>
</protein>
<proteinExistence type="predicted"/>